<dbReference type="InterPro" id="IPR050198">
    <property type="entry name" value="Non-receptor_tyrosine_kinases"/>
</dbReference>
<dbReference type="Pfam" id="PF00018">
    <property type="entry name" value="SH3_1"/>
    <property type="match status" value="1"/>
</dbReference>
<feature type="non-terminal residue" evidence="12">
    <location>
        <position position="437"/>
    </location>
</feature>
<proteinExistence type="inferred from homology"/>
<dbReference type="OrthoDB" id="346907at2759"/>
<evidence type="ECO:0000313" key="13">
    <source>
        <dbReference type="Proteomes" id="UP001152795"/>
    </source>
</evidence>
<evidence type="ECO:0000256" key="4">
    <source>
        <dbReference type="ARBA" id="ARBA00022679"/>
    </source>
</evidence>
<dbReference type="SMART" id="SM00252">
    <property type="entry name" value="SH2"/>
    <property type="match status" value="1"/>
</dbReference>
<evidence type="ECO:0000256" key="8">
    <source>
        <dbReference type="ARBA" id="ARBA00022999"/>
    </source>
</evidence>
<evidence type="ECO:0000256" key="3">
    <source>
        <dbReference type="ARBA" id="ARBA00022490"/>
    </source>
</evidence>
<dbReference type="Pfam" id="PF07714">
    <property type="entry name" value="PK_Tyr_Ser-Thr"/>
    <property type="match status" value="1"/>
</dbReference>
<dbReference type="Gene3D" id="3.30.505.10">
    <property type="entry name" value="SH2 domain"/>
    <property type="match status" value="1"/>
</dbReference>
<dbReference type="EMBL" id="CACRXK020015628">
    <property type="protein sequence ID" value="CAB4028655.1"/>
    <property type="molecule type" value="Genomic_DNA"/>
</dbReference>
<dbReference type="SMART" id="SM00219">
    <property type="entry name" value="TyrKc"/>
    <property type="match status" value="1"/>
</dbReference>
<comment type="caution">
    <text evidence="12">The sequence shown here is derived from an EMBL/GenBank/DDBJ whole genome shotgun (WGS) entry which is preliminary data.</text>
</comment>
<dbReference type="SUPFAM" id="SSF56112">
    <property type="entry name" value="Protein kinase-like (PK-like)"/>
    <property type="match status" value="1"/>
</dbReference>
<dbReference type="SMART" id="SM00326">
    <property type="entry name" value="SH3"/>
    <property type="match status" value="1"/>
</dbReference>
<dbReference type="PRINTS" id="PR00401">
    <property type="entry name" value="SH2DOMAIN"/>
</dbReference>
<keyword evidence="8" id="KW-0727">SH2 domain</keyword>
<keyword evidence="4 11" id="KW-0808">Transferase</keyword>
<dbReference type="PROSITE" id="PS50002">
    <property type="entry name" value="SH3"/>
    <property type="match status" value="1"/>
</dbReference>
<keyword evidence="7 11" id="KW-0067">ATP-binding</keyword>
<keyword evidence="6 11" id="KW-0418">Kinase</keyword>
<dbReference type="PROSITE" id="PS00109">
    <property type="entry name" value="PROTEIN_KINASE_TYR"/>
    <property type="match status" value="1"/>
</dbReference>
<dbReference type="PROSITE" id="PS50001">
    <property type="entry name" value="SH2"/>
    <property type="match status" value="1"/>
</dbReference>
<dbReference type="Gene3D" id="1.10.510.10">
    <property type="entry name" value="Transferase(Phosphotransferase) domain 1"/>
    <property type="match status" value="1"/>
</dbReference>
<dbReference type="FunFam" id="3.30.200.20:FF:000053">
    <property type="entry name" value="Tyrosine-protein kinase"/>
    <property type="match status" value="1"/>
</dbReference>
<evidence type="ECO:0000256" key="11">
    <source>
        <dbReference type="RuleBase" id="RU362096"/>
    </source>
</evidence>
<comment type="similarity">
    <text evidence="11">Belongs to the protein kinase superfamily. Tyr protein kinase family.</text>
</comment>
<dbReference type="GO" id="GO:0005737">
    <property type="term" value="C:cytoplasm"/>
    <property type="evidence" value="ECO:0007669"/>
    <property type="project" value="UniProtKB-SubCell"/>
</dbReference>
<evidence type="ECO:0000313" key="12">
    <source>
        <dbReference type="EMBL" id="CAB4028655.1"/>
    </source>
</evidence>
<dbReference type="InterPro" id="IPR000719">
    <property type="entry name" value="Prot_kinase_dom"/>
</dbReference>
<comment type="subcellular location">
    <subcellularLocation>
        <location evidence="1">Cytoplasm</location>
    </subcellularLocation>
</comment>
<dbReference type="InterPro" id="IPR017441">
    <property type="entry name" value="Protein_kinase_ATP_BS"/>
</dbReference>
<evidence type="ECO:0000256" key="5">
    <source>
        <dbReference type="ARBA" id="ARBA00022741"/>
    </source>
</evidence>
<keyword evidence="9 11" id="KW-0829">Tyrosine-protein kinase</keyword>
<dbReference type="EC" id="2.7.10.2" evidence="11"/>
<dbReference type="PROSITE" id="PS50011">
    <property type="entry name" value="PROTEIN_KINASE_DOM"/>
    <property type="match status" value="1"/>
</dbReference>
<dbReference type="SUPFAM" id="SSF50044">
    <property type="entry name" value="SH3-domain"/>
    <property type="match status" value="1"/>
</dbReference>
<keyword evidence="2" id="KW-0728">SH3 domain</keyword>
<dbReference type="InterPro" id="IPR036028">
    <property type="entry name" value="SH3-like_dom_sf"/>
</dbReference>
<dbReference type="InterPro" id="IPR001452">
    <property type="entry name" value="SH3_domain"/>
</dbReference>
<dbReference type="InterPro" id="IPR011009">
    <property type="entry name" value="Kinase-like_dom_sf"/>
</dbReference>
<dbReference type="Proteomes" id="UP001152795">
    <property type="component" value="Unassembled WGS sequence"/>
</dbReference>
<evidence type="ECO:0000256" key="10">
    <source>
        <dbReference type="ARBA" id="ARBA00051245"/>
    </source>
</evidence>
<name>A0A6S7J932_PARCT</name>
<dbReference type="FunFam" id="3.30.505.10:FF:000023">
    <property type="entry name" value="Tyrosine-protein kinase"/>
    <property type="match status" value="1"/>
</dbReference>
<evidence type="ECO:0000256" key="7">
    <source>
        <dbReference type="ARBA" id="ARBA00022840"/>
    </source>
</evidence>
<dbReference type="PROSITE" id="PS00107">
    <property type="entry name" value="PROTEIN_KINASE_ATP"/>
    <property type="match status" value="1"/>
</dbReference>
<comment type="catalytic activity">
    <reaction evidence="10 11">
        <text>L-tyrosyl-[protein] + ATP = O-phospho-L-tyrosyl-[protein] + ADP + H(+)</text>
        <dbReference type="Rhea" id="RHEA:10596"/>
        <dbReference type="Rhea" id="RHEA-COMP:10136"/>
        <dbReference type="Rhea" id="RHEA-COMP:20101"/>
        <dbReference type="ChEBI" id="CHEBI:15378"/>
        <dbReference type="ChEBI" id="CHEBI:30616"/>
        <dbReference type="ChEBI" id="CHEBI:46858"/>
        <dbReference type="ChEBI" id="CHEBI:61978"/>
        <dbReference type="ChEBI" id="CHEBI:456216"/>
        <dbReference type="EC" id="2.7.10.2"/>
    </reaction>
</comment>
<dbReference type="GO" id="GO:0004715">
    <property type="term" value="F:non-membrane spanning protein tyrosine kinase activity"/>
    <property type="evidence" value="ECO:0007669"/>
    <property type="project" value="UniProtKB-EC"/>
</dbReference>
<organism evidence="12 13">
    <name type="scientific">Paramuricea clavata</name>
    <name type="common">Red gorgonian</name>
    <name type="synonym">Violescent sea-whip</name>
    <dbReference type="NCBI Taxonomy" id="317549"/>
    <lineage>
        <taxon>Eukaryota</taxon>
        <taxon>Metazoa</taxon>
        <taxon>Cnidaria</taxon>
        <taxon>Anthozoa</taxon>
        <taxon>Octocorallia</taxon>
        <taxon>Malacalcyonacea</taxon>
        <taxon>Plexauridae</taxon>
        <taxon>Paramuricea</taxon>
    </lineage>
</organism>
<keyword evidence="5 11" id="KW-0547">Nucleotide-binding</keyword>
<dbReference type="InterPro" id="IPR008266">
    <property type="entry name" value="Tyr_kinase_AS"/>
</dbReference>
<evidence type="ECO:0000256" key="2">
    <source>
        <dbReference type="ARBA" id="ARBA00022443"/>
    </source>
</evidence>
<dbReference type="Gene3D" id="2.30.30.40">
    <property type="entry name" value="SH3 Domains"/>
    <property type="match status" value="1"/>
</dbReference>
<gene>
    <name evidence="12" type="ORF">PACLA_8A048640</name>
</gene>
<dbReference type="PRINTS" id="PR00109">
    <property type="entry name" value="TYRKINASE"/>
</dbReference>
<dbReference type="Pfam" id="PF00017">
    <property type="entry name" value="SH2"/>
    <property type="match status" value="1"/>
</dbReference>
<keyword evidence="13" id="KW-1185">Reference proteome</keyword>
<evidence type="ECO:0000256" key="6">
    <source>
        <dbReference type="ARBA" id="ARBA00022777"/>
    </source>
</evidence>
<sequence>KDRPLLFYNLKFGLLLEPYTQRFGVNLDNKSAALMFAPGTEVIANFTFRKGNRKDLQFEKGDTLIVVEKTEDANWLKAKDLRGNVGYIPVNYVKKKKGKEAVQLHKMPWFHGRIDRTTAENLLMQNAQDGLFLVRESINYPGDFALCVCYQRKVEHYRVMYDKDKLTVDEESSFTNLTQLVDHYERGADGLICRLNKPLKKEGTLAVSVDEESFKESGWHIPRKDLDLVKVVGHGEFGDVWEGKFNGKRVAVKSLKEEGTSQTFLTEASVMTGLNHRNLVMLLGVTLDSRPMYIITEFCDKGSLVEYLRSRGRAVITQKDLIGFAKDVAEGMKYLESQNFVHRDLAARNVLLDEKCMAKVADFGHAREKSVSVTGKLPIKWTAPEALKDGNFSSKSDVWSFSIFLWEIYSFGRVPYPRVVSRIFNDVQRSAQQAHNQ</sequence>
<feature type="non-terminal residue" evidence="12">
    <location>
        <position position="1"/>
    </location>
</feature>
<keyword evidence="3" id="KW-0963">Cytoplasm</keyword>
<dbReference type="InterPro" id="IPR036860">
    <property type="entry name" value="SH2_dom_sf"/>
</dbReference>
<accession>A0A6S7J932</accession>
<evidence type="ECO:0000256" key="9">
    <source>
        <dbReference type="ARBA" id="ARBA00023137"/>
    </source>
</evidence>
<dbReference type="InterPro" id="IPR000980">
    <property type="entry name" value="SH2"/>
</dbReference>
<dbReference type="PANTHER" id="PTHR24418">
    <property type="entry name" value="TYROSINE-PROTEIN KINASE"/>
    <property type="match status" value="1"/>
</dbReference>
<dbReference type="InterPro" id="IPR020635">
    <property type="entry name" value="Tyr_kinase_cat_dom"/>
</dbReference>
<dbReference type="InterPro" id="IPR001245">
    <property type="entry name" value="Ser-Thr/Tyr_kinase_cat_dom"/>
</dbReference>
<protein>
    <recommendedName>
        <fullName evidence="11">Tyrosine-protein kinase</fullName>
        <ecNumber evidence="11">2.7.10.2</ecNumber>
    </recommendedName>
</protein>
<reference evidence="12" key="1">
    <citation type="submission" date="2020-04" db="EMBL/GenBank/DDBJ databases">
        <authorList>
            <person name="Alioto T."/>
            <person name="Alioto T."/>
            <person name="Gomez Garrido J."/>
        </authorList>
    </citation>
    <scope>NUCLEOTIDE SEQUENCE</scope>
    <source>
        <strain evidence="12">A484AB</strain>
    </source>
</reference>
<dbReference type="AlphaFoldDB" id="A0A6S7J932"/>
<evidence type="ECO:0000256" key="1">
    <source>
        <dbReference type="ARBA" id="ARBA00004496"/>
    </source>
</evidence>
<dbReference type="Gene3D" id="3.30.200.20">
    <property type="entry name" value="Phosphorylase Kinase, domain 1"/>
    <property type="match status" value="1"/>
</dbReference>
<dbReference type="GO" id="GO:0005524">
    <property type="term" value="F:ATP binding"/>
    <property type="evidence" value="ECO:0007669"/>
    <property type="project" value="UniProtKB-UniRule"/>
</dbReference>
<dbReference type="SUPFAM" id="SSF55550">
    <property type="entry name" value="SH2 domain"/>
    <property type="match status" value="1"/>
</dbReference>